<dbReference type="InterPro" id="IPR045175">
    <property type="entry name" value="M28_fam"/>
</dbReference>
<feature type="domain" description="Secretion system C-terminal sorting" evidence="4">
    <location>
        <begin position="322"/>
        <end position="395"/>
    </location>
</feature>
<proteinExistence type="predicted"/>
<evidence type="ECO:0000256" key="1">
    <source>
        <dbReference type="ARBA" id="ARBA00022729"/>
    </source>
</evidence>
<dbReference type="GO" id="GO:0006508">
    <property type="term" value="P:proteolysis"/>
    <property type="evidence" value="ECO:0007669"/>
    <property type="project" value="InterPro"/>
</dbReference>
<dbReference type="PANTHER" id="PTHR12147">
    <property type="entry name" value="METALLOPEPTIDASE M28 FAMILY MEMBER"/>
    <property type="match status" value="1"/>
</dbReference>
<evidence type="ECO:0000313" key="5">
    <source>
        <dbReference type="EMBL" id="THF53496.1"/>
    </source>
</evidence>
<feature type="chain" id="PRO_5020797518" evidence="2">
    <location>
        <begin position="23"/>
        <end position="396"/>
    </location>
</feature>
<dbReference type="Pfam" id="PF18962">
    <property type="entry name" value="Por_Secre_tail"/>
    <property type="match status" value="1"/>
</dbReference>
<dbReference type="EMBL" id="SSNZ01000001">
    <property type="protein sequence ID" value="THF53496.1"/>
    <property type="molecule type" value="Genomic_DNA"/>
</dbReference>
<dbReference type="InterPro" id="IPR026444">
    <property type="entry name" value="Secre_tail"/>
</dbReference>
<reference evidence="5 6" key="1">
    <citation type="submission" date="2019-04" db="EMBL/GenBank/DDBJ databases">
        <title>Flavobacterium sp. nov. isolated from construction timber.</title>
        <authorList>
            <person name="Lin S.-Y."/>
            <person name="Chang C.-T."/>
            <person name="Young C.-C."/>
        </authorList>
    </citation>
    <scope>NUCLEOTIDE SEQUENCE [LARGE SCALE GENOMIC DNA]</scope>
    <source>
        <strain evidence="5 6">CC-CTC003</strain>
    </source>
</reference>
<name>A0A4V3W924_9FLAO</name>
<dbReference type="AlphaFoldDB" id="A0A4V3W924"/>
<dbReference type="InterPro" id="IPR007484">
    <property type="entry name" value="Peptidase_M28"/>
</dbReference>
<dbReference type="OrthoDB" id="1521787at2"/>
<accession>A0A4V3W924</accession>
<dbReference type="Proteomes" id="UP000307507">
    <property type="component" value="Unassembled WGS sequence"/>
</dbReference>
<dbReference type="PANTHER" id="PTHR12147:SF26">
    <property type="entry name" value="PEPTIDASE M28 DOMAIN-CONTAINING PROTEIN"/>
    <property type="match status" value="1"/>
</dbReference>
<feature type="signal peptide" evidence="2">
    <location>
        <begin position="1"/>
        <end position="22"/>
    </location>
</feature>
<dbReference type="Gene3D" id="3.40.630.10">
    <property type="entry name" value="Zn peptidases"/>
    <property type="match status" value="1"/>
</dbReference>
<keyword evidence="6" id="KW-1185">Reference proteome</keyword>
<dbReference type="Pfam" id="PF04389">
    <property type="entry name" value="Peptidase_M28"/>
    <property type="match status" value="1"/>
</dbReference>
<organism evidence="5 6">
    <name type="scientific">Flavobacterium supellecticarium</name>
    <dbReference type="NCBI Taxonomy" id="2565924"/>
    <lineage>
        <taxon>Bacteria</taxon>
        <taxon>Pseudomonadati</taxon>
        <taxon>Bacteroidota</taxon>
        <taxon>Flavobacteriia</taxon>
        <taxon>Flavobacteriales</taxon>
        <taxon>Flavobacteriaceae</taxon>
        <taxon>Flavobacterium</taxon>
    </lineage>
</organism>
<dbReference type="RefSeq" id="WP_136402019.1">
    <property type="nucleotide sequence ID" value="NZ_SSNZ01000001.1"/>
</dbReference>
<dbReference type="SUPFAM" id="SSF53187">
    <property type="entry name" value="Zn-dependent exopeptidases"/>
    <property type="match status" value="1"/>
</dbReference>
<dbReference type="GO" id="GO:0008235">
    <property type="term" value="F:metalloexopeptidase activity"/>
    <property type="evidence" value="ECO:0007669"/>
    <property type="project" value="InterPro"/>
</dbReference>
<protein>
    <submittedName>
        <fullName evidence="5">M28 family peptidase</fullName>
    </submittedName>
</protein>
<evidence type="ECO:0000259" key="4">
    <source>
        <dbReference type="Pfam" id="PF18962"/>
    </source>
</evidence>
<sequence length="396" mass="43604">MKNLTKSVMLSLVAAVCGTATQAQTFKQEYADIANQASQSGIITNLTEFENFGLKYRGTVNQANTLQWLKNKYLSYGYTTSELSEDTFSYSGSTCKNLIVTKMGTVYPNTYVIVCGHYDTAVGSGTNDNGSGVVTILEIARLLQNIPTEYSIKFINFSGEEDGLLGSTHYVTSVVNGTTPKMDIKLVFNIDEIGSVAGIVNDKIVCERDLFAPTSNNVASDVVTRELMACTELYSPLKAELSYAYGSDYMPFQENGEVITGFFEHYYSPHAHTTQDLLVNLDTTYVYNVAKAAIGATLHFAKATIPTPETENATKDFNVSFFPNPVKDRLTINKGKLTANAYTFTIVDIHGNRVLNQHVTNAELLETVDISTLKRGIYMAVLEADTHKITKKIMIE</sequence>
<keyword evidence="1 2" id="KW-0732">Signal</keyword>
<feature type="domain" description="Peptidase M28" evidence="3">
    <location>
        <begin position="97"/>
        <end position="293"/>
    </location>
</feature>
<evidence type="ECO:0000256" key="2">
    <source>
        <dbReference type="SAM" id="SignalP"/>
    </source>
</evidence>
<dbReference type="NCBIfam" id="TIGR04183">
    <property type="entry name" value="Por_Secre_tail"/>
    <property type="match status" value="1"/>
</dbReference>
<comment type="caution">
    <text evidence="5">The sequence shown here is derived from an EMBL/GenBank/DDBJ whole genome shotgun (WGS) entry which is preliminary data.</text>
</comment>
<evidence type="ECO:0000259" key="3">
    <source>
        <dbReference type="Pfam" id="PF04389"/>
    </source>
</evidence>
<gene>
    <name evidence="5" type="ORF">E6C50_04650</name>
</gene>
<evidence type="ECO:0000313" key="6">
    <source>
        <dbReference type="Proteomes" id="UP000307507"/>
    </source>
</evidence>